<keyword evidence="7" id="KW-1185">Reference proteome</keyword>
<dbReference type="InterPro" id="IPR036390">
    <property type="entry name" value="WH_DNA-bd_sf"/>
</dbReference>
<dbReference type="InterPro" id="IPR036388">
    <property type="entry name" value="WH-like_DNA-bd_sf"/>
</dbReference>
<dbReference type="SUPFAM" id="SSF46785">
    <property type="entry name" value="Winged helix' DNA-binding domain"/>
    <property type="match status" value="1"/>
</dbReference>
<dbReference type="OrthoDB" id="9813056at2"/>
<comment type="similarity">
    <text evidence="1">Belongs to the LysR transcriptional regulatory family.</text>
</comment>
<accession>A0A2G1MFY5</accession>
<dbReference type="InterPro" id="IPR000847">
    <property type="entry name" value="LysR_HTH_N"/>
</dbReference>
<dbReference type="Pfam" id="PF03466">
    <property type="entry name" value="LysR_substrate"/>
    <property type="match status" value="1"/>
</dbReference>
<name>A0A2G1MFY5_9RHOB</name>
<evidence type="ECO:0000256" key="2">
    <source>
        <dbReference type="ARBA" id="ARBA00023015"/>
    </source>
</evidence>
<dbReference type="SUPFAM" id="SSF53850">
    <property type="entry name" value="Periplasmic binding protein-like II"/>
    <property type="match status" value="1"/>
</dbReference>
<dbReference type="GO" id="GO:0003677">
    <property type="term" value="F:DNA binding"/>
    <property type="evidence" value="ECO:0007669"/>
    <property type="project" value="UniProtKB-KW"/>
</dbReference>
<gene>
    <name evidence="6" type="ORF">CJ301_09670</name>
</gene>
<dbReference type="InterPro" id="IPR005119">
    <property type="entry name" value="LysR_subst-bd"/>
</dbReference>
<evidence type="ECO:0000259" key="5">
    <source>
        <dbReference type="PROSITE" id="PS50931"/>
    </source>
</evidence>
<dbReference type="PANTHER" id="PTHR30537">
    <property type="entry name" value="HTH-TYPE TRANSCRIPTIONAL REGULATOR"/>
    <property type="match status" value="1"/>
</dbReference>
<feature type="domain" description="HTH lysR-type" evidence="5">
    <location>
        <begin position="1"/>
        <end position="59"/>
    </location>
</feature>
<evidence type="ECO:0000256" key="4">
    <source>
        <dbReference type="ARBA" id="ARBA00023163"/>
    </source>
</evidence>
<dbReference type="AlphaFoldDB" id="A0A2G1MFY5"/>
<dbReference type="EMBL" id="NQWH01000012">
    <property type="protein sequence ID" value="PHP27658.1"/>
    <property type="molecule type" value="Genomic_DNA"/>
</dbReference>
<evidence type="ECO:0000256" key="1">
    <source>
        <dbReference type="ARBA" id="ARBA00009437"/>
    </source>
</evidence>
<dbReference type="RefSeq" id="WP_099276782.1">
    <property type="nucleotide sequence ID" value="NZ_KZ304958.1"/>
</dbReference>
<reference evidence="6 7" key="1">
    <citation type="submission" date="2017-08" db="EMBL/GenBank/DDBJ databases">
        <title>Draft Genome Sequence of Loktanella cinnabarina Strain XM1, Isolated from Coastal Surface Water.</title>
        <authorList>
            <person name="Ma R."/>
            <person name="Wang J."/>
            <person name="Wang Q."/>
            <person name="Ma Z."/>
            <person name="Li J."/>
            <person name="Chen L."/>
        </authorList>
    </citation>
    <scope>NUCLEOTIDE SEQUENCE [LARGE SCALE GENOMIC DNA]</scope>
    <source>
        <strain evidence="6 7">XM1</strain>
    </source>
</reference>
<comment type="caution">
    <text evidence="6">The sequence shown here is derived from an EMBL/GenBank/DDBJ whole genome shotgun (WGS) entry which is preliminary data.</text>
</comment>
<keyword evidence="4" id="KW-0804">Transcription</keyword>
<dbReference type="InterPro" id="IPR058163">
    <property type="entry name" value="LysR-type_TF_proteobact-type"/>
</dbReference>
<keyword evidence="3" id="KW-0238">DNA-binding</keyword>
<evidence type="ECO:0000256" key="3">
    <source>
        <dbReference type="ARBA" id="ARBA00023125"/>
    </source>
</evidence>
<protein>
    <submittedName>
        <fullName evidence="6">LysR family transcriptional regulator</fullName>
    </submittedName>
</protein>
<dbReference type="CDD" id="cd08422">
    <property type="entry name" value="PBP2_CrgA_like"/>
    <property type="match status" value="1"/>
</dbReference>
<dbReference type="Pfam" id="PF00126">
    <property type="entry name" value="HTH_1"/>
    <property type="match status" value="1"/>
</dbReference>
<dbReference type="Gene3D" id="1.10.10.10">
    <property type="entry name" value="Winged helix-like DNA-binding domain superfamily/Winged helix DNA-binding domain"/>
    <property type="match status" value="1"/>
</dbReference>
<proteinExistence type="inferred from homology"/>
<dbReference type="PROSITE" id="PS50931">
    <property type="entry name" value="HTH_LYSR"/>
    <property type="match status" value="1"/>
</dbReference>
<dbReference type="FunFam" id="1.10.10.10:FF:000001">
    <property type="entry name" value="LysR family transcriptional regulator"/>
    <property type="match status" value="1"/>
</dbReference>
<dbReference type="Gene3D" id="3.40.190.290">
    <property type="match status" value="1"/>
</dbReference>
<dbReference type="GO" id="GO:0003700">
    <property type="term" value="F:DNA-binding transcription factor activity"/>
    <property type="evidence" value="ECO:0007669"/>
    <property type="project" value="InterPro"/>
</dbReference>
<organism evidence="6 7">
    <name type="scientific">Limimaricola cinnabarinus</name>
    <dbReference type="NCBI Taxonomy" id="1125964"/>
    <lineage>
        <taxon>Bacteria</taxon>
        <taxon>Pseudomonadati</taxon>
        <taxon>Pseudomonadota</taxon>
        <taxon>Alphaproteobacteria</taxon>
        <taxon>Rhodobacterales</taxon>
        <taxon>Paracoccaceae</taxon>
        <taxon>Limimaricola</taxon>
    </lineage>
</organism>
<dbReference type="Proteomes" id="UP000221860">
    <property type="component" value="Unassembled WGS sequence"/>
</dbReference>
<evidence type="ECO:0000313" key="7">
    <source>
        <dbReference type="Proteomes" id="UP000221860"/>
    </source>
</evidence>
<sequence length="323" mass="35709">MAYLDNIRTFTRIYELGSMSAAARDQRISAAVASARIAQLEEHLGVRLFLRTTRSLSPTEHGQIFYEGAQDILATVERAEAAVDDTTENPRGTLHIAAPLGLGRRLIAPQIPRFCEAYPLINIRLRLSDRKVDIATEGLDLAFILGRPEDSSLRIRNIADCPRVLCASPGYIARAGHPTEGREIEGGRHSCLNLRFPGATEFQWMLSTSEGPRRFDVRGRLESDDGDVLTDWALADQGIIMKPLIEVAPYLESGALVQVCEKTPPLPVQLACLFVHRRHQDPKTRLFIDFLVEAIQRSFGKDGTSRAITIPSRSTGQAPAASR</sequence>
<evidence type="ECO:0000313" key="6">
    <source>
        <dbReference type="EMBL" id="PHP27658.1"/>
    </source>
</evidence>
<dbReference type="PANTHER" id="PTHR30537:SF5">
    <property type="entry name" value="HTH-TYPE TRANSCRIPTIONAL ACTIVATOR TTDR-RELATED"/>
    <property type="match status" value="1"/>
</dbReference>
<keyword evidence="2" id="KW-0805">Transcription regulation</keyword>